<organism evidence="2 3">
    <name type="scientific">Porites lobata</name>
    <dbReference type="NCBI Taxonomy" id="104759"/>
    <lineage>
        <taxon>Eukaryota</taxon>
        <taxon>Metazoa</taxon>
        <taxon>Cnidaria</taxon>
        <taxon>Anthozoa</taxon>
        <taxon>Hexacorallia</taxon>
        <taxon>Scleractinia</taxon>
        <taxon>Fungiina</taxon>
        <taxon>Poritidae</taxon>
        <taxon>Porites</taxon>
    </lineage>
</organism>
<keyword evidence="3" id="KW-1185">Reference proteome</keyword>
<feature type="region of interest" description="Disordered" evidence="1">
    <location>
        <begin position="428"/>
        <end position="457"/>
    </location>
</feature>
<evidence type="ECO:0000256" key="1">
    <source>
        <dbReference type="SAM" id="MobiDB-lite"/>
    </source>
</evidence>
<reference evidence="2 3" key="1">
    <citation type="submission" date="2022-05" db="EMBL/GenBank/DDBJ databases">
        <authorList>
            <consortium name="Genoscope - CEA"/>
            <person name="William W."/>
        </authorList>
    </citation>
    <scope>NUCLEOTIDE SEQUENCE [LARGE SCALE GENOMIC DNA]</scope>
</reference>
<dbReference type="InterPro" id="IPR036361">
    <property type="entry name" value="SAP_dom_sf"/>
</dbReference>
<comment type="caution">
    <text evidence="2">The sequence shown here is derived from an EMBL/GenBank/DDBJ whole genome shotgun (WGS) entry which is preliminary data.</text>
</comment>
<dbReference type="PANTHER" id="PTHR33845:SF1">
    <property type="entry name" value="C2H2-TYPE DOMAIN-CONTAINING PROTEIN"/>
    <property type="match status" value="1"/>
</dbReference>
<dbReference type="PANTHER" id="PTHR33845">
    <property type="entry name" value="C2H2-TYPE DOMAIN-CONTAINING PROTEIN"/>
    <property type="match status" value="1"/>
</dbReference>
<proteinExistence type="predicted"/>
<dbReference type="EMBL" id="CALNXK010000052">
    <property type="protein sequence ID" value="CAH3132896.1"/>
    <property type="molecule type" value="Genomic_DNA"/>
</dbReference>
<gene>
    <name evidence="2" type="ORF">PLOB_00036687</name>
</gene>
<name>A0ABN8P499_9CNID</name>
<sequence>MVRCGYAKFVNGVACGVTIASSECLTLKQCSRNIKPHLRGLKVVDKNLKDEIQLLLGRAGLFSSEVEAEKITICPRHRDVYGTRWKCNKRRCVIPSVISGHTGISPPKGDRGVTFLQAESIFSVLGVLVPIGVLIQERTSSLHATKQCSDLSIDDCDRKECEGIYSDADVDDGVRDLSKFHADGNSIEGSLYSCSKGDDICKVQVPGGVGDSGSNDCSCSDDNFGCNNVGDERDVGVDINNQEDDGCDYVCTLAAPNDTVSGRDDNGDSGGNSGDNDVCCGDTSGTDCGYKGNSLVLSPIEAERRKLQKVEKERVSLVADAMRSHVVEFRKTQLNEFLKSSGLAPVRKVDMGSPTAAERTRRRNIAEACQVMVAVLRVLSPNYPCELWLNVKDSNDMCEALEVRKEVALREDDVKYLRALSESYNNATSANKHEVQQETLADVDCEEEEEETEGTASGRLFSCPNEGCVRVYTRYGSMVNHVTYGKCDFREERESVMDTAKVLYSKKLWVSDGRISATANVHCNQATSSSLHQNEEEGWALKSIKKNKPFSDKQKKFLEEKFMVGETTGRKLDPVTVAAREMKTARQDGNGERLFSSSEVLTATQIQSFFSRRARCGRFSENDPENQEAVQVEEELEDFRRDVIEQVQPRHPIMYDVHNLCDLVASGKLKKLTLPKLKEICSAFELNLPEERKKAPFLDALTKLVKNCSCWSS</sequence>
<feature type="compositionally biased region" description="Acidic residues" evidence="1">
    <location>
        <begin position="441"/>
        <end position="453"/>
    </location>
</feature>
<evidence type="ECO:0000313" key="2">
    <source>
        <dbReference type="EMBL" id="CAH3132896.1"/>
    </source>
</evidence>
<dbReference type="Gene3D" id="1.10.720.30">
    <property type="entry name" value="SAP domain"/>
    <property type="match status" value="1"/>
</dbReference>
<protein>
    <submittedName>
        <fullName evidence="2">Uncharacterized protein</fullName>
    </submittedName>
</protein>
<accession>A0ABN8P499</accession>
<evidence type="ECO:0000313" key="3">
    <source>
        <dbReference type="Proteomes" id="UP001159405"/>
    </source>
</evidence>
<dbReference type="Proteomes" id="UP001159405">
    <property type="component" value="Unassembled WGS sequence"/>
</dbReference>